<organism evidence="2 3">
    <name type="scientific">Niveibacterium microcysteis</name>
    <dbReference type="NCBI Taxonomy" id="2811415"/>
    <lineage>
        <taxon>Bacteria</taxon>
        <taxon>Pseudomonadati</taxon>
        <taxon>Pseudomonadota</taxon>
        <taxon>Betaproteobacteria</taxon>
        <taxon>Rhodocyclales</taxon>
        <taxon>Rhodocyclaceae</taxon>
        <taxon>Niveibacterium</taxon>
    </lineage>
</organism>
<name>A0ABX7MCE5_9RHOO</name>
<reference evidence="2 3" key="1">
    <citation type="submission" date="2021-02" db="EMBL/GenBank/DDBJ databases">
        <title>Niveibacterium changnyeongensis HC41.</title>
        <authorList>
            <person name="Kang M."/>
        </authorList>
    </citation>
    <scope>NUCLEOTIDE SEQUENCE [LARGE SCALE GENOMIC DNA]</scope>
    <source>
        <strain evidence="2 3">HC41</strain>
    </source>
</reference>
<dbReference type="EMBL" id="CP071060">
    <property type="protein sequence ID" value="QSI79124.1"/>
    <property type="molecule type" value="Genomic_DNA"/>
</dbReference>
<gene>
    <name evidence="2" type="ORF">JY500_05365</name>
</gene>
<keyword evidence="1" id="KW-0732">Signal</keyword>
<proteinExistence type="predicted"/>
<feature type="chain" id="PRO_5045069039" evidence="1">
    <location>
        <begin position="17"/>
        <end position="129"/>
    </location>
</feature>
<accession>A0ABX7MCE5</accession>
<evidence type="ECO:0000313" key="2">
    <source>
        <dbReference type="EMBL" id="QSI79124.1"/>
    </source>
</evidence>
<dbReference type="Proteomes" id="UP000663570">
    <property type="component" value="Chromosome"/>
</dbReference>
<evidence type="ECO:0000256" key="1">
    <source>
        <dbReference type="SAM" id="SignalP"/>
    </source>
</evidence>
<protein>
    <submittedName>
        <fullName evidence="2">Uncharacterized protein</fullName>
    </submittedName>
</protein>
<keyword evidence="3" id="KW-1185">Reference proteome</keyword>
<sequence>MLAALALSLLATSAQATDEVRCHVSYGGETRLLRANAVSSSYEVAPVSIGSYFLFRIVFERPPAQSASVKLYTYADRDDAAVPIHVAEFPLPLASGGRFGFTGMQRVYEPVRDGELEYWCEFGKKRAAQ</sequence>
<evidence type="ECO:0000313" key="3">
    <source>
        <dbReference type="Proteomes" id="UP000663570"/>
    </source>
</evidence>
<feature type="signal peptide" evidence="1">
    <location>
        <begin position="1"/>
        <end position="16"/>
    </location>
</feature>